<dbReference type="EMBL" id="BNBI01000010">
    <property type="protein sequence ID" value="GHF15361.1"/>
    <property type="molecule type" value="Genomic_DNA"/>
</dbReference>
<keyword evidence="2" id="KW-1185">Reference proteome</keyword>
<reference evidence="1" key="2">
    <citation type="submission" date="2020-09" db="EMBL/GenBank/DDBJ databases">
        <authorList>
            <person name="Sun Q."/>
            <person name="Ohkuma M."/>
        </authorList>
    </citation>
    <scope>NUCLEOTIDE SEQUENCE</scope>
    <source>
        <strain evidence="1">JCM 4477</strain>
    </source>
</reference>
<dbReference type="Proteomes" id="UP000630718">
    <property type="component" value="Unassembled WGS sequence"/>
</dbReference>
<evidence type="ECO:0000313" key="2">
    <source>
        <dbReference type="Proteomes" id="UP000630718"/>
    </source>
</evidence>
<dbReference type="AlphaFoldDB" id="A0A919ANC6"/>
<evidence type="ECO:0000313" key="1">
    <source>
        <dbReference type="EMBL" id="GHF15361.1"/>
    </source>
</evidence>
<organism evidence="1 2">
    <name type="scientific">Streptomyces fumanus</name>
    <dbReference type="NCBI Taxonomy" id="67302"/>
    <lineage>
        <taxon>Bacteria</taxon>
        <taxon>Bacillati</taxon>
        <taxon>Actinomycetota</taxon>
        <taxon>Actinomycetes</taxon>
        <taxon>Kitasatosporales</taxon>
        <taxon>Streptomycetaceae</taxon>
        <taxon>Streptomyces</taxon>
    </lineage>
</organism>
<comment type="caution">
    <text evidence="1">The sequence shown here is derived from an EMBL/GenBank/DDBJ whole genome shotgun (WGS) entry which is preliminary data.</text>
</comment>
<gene>
    <name evidence="1" type="ORF">GCM10018772_45530</name>
</gene>
<accession>A0A919ANC6</accession>
<reference evidence="1" key="1">
    <citation type="journal article" date="2014" name="Int. J. Syst. Evol. Microbiol.">
        <title>Complete genome sequence of Corynebacterium casei LMG S-19264T (=DSM 44701T), isolated from a smear-ripened cheese.</title>
        <authorList>
            <consortium name="US DOE Joint Genome Institute (JGI-PGF)"/>
            <person name="Walter F."/>
            <person name="Albersmeier A."/>
            <person name="Kalinowski J."/>
            <person name="Ruckert C."/>
        </authorList>
    </citation>
    <scope>NUCLEOTIDE SEQUENCE</scope>
    <source>
        <strain evidence="1">JCM 4477</strain>
    </source>
</reference>
<protein>
    <submittedName>
        <fullName evidence="1">Uncharacterized protein</fullName>
    </submittedName>
</protein>
<name>A0A919ANC6_9ACTN</name>
<proteinExistence type="predicted"/>
<sequence>MPVLLSTAQAVPGTSAFSTELLTLLSSAELKVLGVSDAFALGTAIAAAATRPVDTASNRVRLVIPLRGVVRLILTFRSSTGEVGGLLVGSWAREAQPEARTSGFRNTACP</sequence>